<evidence type="ECO:0000313" key="1">
    <source>
        <dbReference type="EMBL" id="ADW18603.1"/>
    </source>
</evidence>
<evidence type="ECO:0000313" key="2">
    <source>
        <dbReference type="Proteomes" id="UP000006365"/>
    </source>
</evidence>
<dbReference type="KEGG" id="dpr:Despr_2465"/>
<accession>A0A7U3YNG0</accession>
<sequence length="140" mass="15467">MPPTQLTIFSNSGLHTVVRDVKEALNQAVKASGQSRDQVLDRMNELARRHNVPINGKAGVSKDLFEKWLNVEDDSRVPGIKALSLLCAALGTVQPMAVMVATLGGMVIEGEDVKLLEWARVYQKTKALRKKMKKIEEELG</sequence>
<protein>
    <submittedName>
        <fullName evidence="1">Uncharacterized protein</fullName>
    </submittedName>
</protein>
<gene>
    <name evidence="1" type="ordered locus">Despr_2465</name>
</gene>
<reference evidence="1 2" key="1">
    <citation type="journal article" date="2011" name="Stand. Genomic Sci.">
        <title>Complete genome sequence of Desulfobulbus propionicus type strain (1pr3).</title>
        <authorList>
            <person name="Pagani I."/>
            <person name="Lapidus A."/>
            <person name="Nolan M."/>
            <person name="Lucas S."/>
            <person name="Hammon N."/>
            <person name="Deshpande S."/>
            <person name="Cheng J.F."/>
            <person name="Chertkov O."/>
            <person name="Davenport K."/>
            <person name="Tapia R."/>
            <person name="Han C."/>
            <person name="Goodwin L."/>
            <person name="Pitluck S."/>
            <person name="Liolios K."/>
            <person name="Mavromatis K."/>
            <person name="Ivanova N."/>
            <person name="Mikhailova N."/>
            <person name="Pati A."/>
            <person name="Chen A."/>
            <person name="Palaniappan K."/>
            <person name="Land M."/>
            <person name="Hauser L."/>
            <person name="Chang Y.J."/>
            <person name="Jeffries C.D."/>
            <person name="Detter J.C."/>
            <person name="Brambilla E."/>
            <person name="Kannan K.P."/>
            <person name="Djao O.D."/>
            <person name="Rohde M."/>
            <person name="Pukall R."/>
            <person name="Spring S."/>
            <person name="Goker M."/>
            <person name="Sikorski J."/>
            <person name="Woyke T."/>
            <person name="Bristow J."/>
            <person name="Eisen J.A."/>
            <person name="Markowitz V."/>
            <person name="Hugenholtz P."/>
            <person name="Kyrpides N.C."/>
            <person name="Klenk H.P."/>
        </authorList>
    </citation>
    <scope>NUCLEOTIDE SEQUENCE [LARGE SCALE GENOMIC DNA]</scope>
    <source>
        <strain evidence="2">ATCC 33891 / DSM 2032 / 1pr3</strain>
    </source>
</reference>
<name>A0A7U3YNG0_DESPD</name>
<keyword evidence="2" id="KW-1185">Reference proteome</keyword>
<organism evidence="1 2">
    <name type="scientific">Desulfobulbus propionicus (strain ATCC 33891 / DSM 2032 / VKM B-1956 / 1pr3)</name>
    <dbReference type="NCBI Taxonomy" id="577650"/>
    <lineage>
        <taxon>Bacteria</taxon>
        <taxon>Pseudomonadati</taxon>
        <taxon>Thermodesulfobacteriota</taxon>
        <taxon>Desulfobulbia</taxon>
        <taxon>Desulfobulbales</taxon>
        <taxon>Desulfobulbaceae</taxon>
        <taxon>Desulfobulbus</taxon>
    </lineage>
</organism>
<dbReference type="EMBL" id="CP002364">
    <property type="protein sequence ID" value="ADW18603.1"/>
    <property type="molecule type" value="Genomic_DNA"/>
</dbReference>
<dbReference type="Proteomes" id="UP000006365">
    <property type="component" value="Chromosome"/>
</dbReference>
<proteinExistence type="predicted"/>
<dbReference type="AlphaFoldDB" id="A0A7U3YNG0"/>
<dbReference type="RefSeq" id="WP_015725129.1">
    <property type="nucleotide sequence ID" value="NC_014972.1"/>
</dbReference>